<feature type="domain" description="Release factor glutamine methyltransferase N-terminal" evidence="7">
    <location>
        <begin position="7"/>
        <end position="76"/>
    </location>
</feature>
<evidence type="ECO:0000256" key="1">
    <source>
        <dbReference type="ARBA" id="ARBA00022603"/>
    </source>
</evidence>
<dbReference type="SUPFAM" id="SSF53335">
    <property type="entry name" value="S-adenosyl-L-methionine-dependent methyltransferases"/>
    <property type="match status" value="1"/>
</dbReference>
<dbReference type="GO" id="GO:0003676">
    <property type="term" value="F:nucleic acid binding"/>
    <property type="evidence" value="ECO:0007669"/>
    <property type="project" value="InterPro"/>
</dbReference>
<dbReference type="HAMAP" id="MF_02126">
    <property type="entry name" value="RF_methyltr_PrmC"/>
    <property type="match status" value="1"/>
</dbReference>
<dbReference type="Pfam" id="PF17827">
    <property type="entry name" value="PrmC_N"/>
    <property type="match status" value="1"/>
</dbReference>
<dbReference type="InterPro" id="IPR007848">
    <property type="entry name" value="Small_mtfrase_dom"/>
</dbReference>
<dbReference type="PANTHER" id="PTHR18895">
    <property type="entry name" value="HEMK METHYLTRANSFERASE"/>
    <property type="match status" value="1"/>
</dbReference>
<feature type="binding site" evidence="5">
    <location>
        <begin position="188"/>
        <end position="191"/>
    </location>
    <ligand>
        <name>substrate</name>
    </ligand>
</feature>
<keyword evidence="3 5" id="KW-0949">S-adenosyl-L-methionine</keyword>
<accession>A0A7T6APA7</accession>
<dbReference type="GO" id="GO:0102559">
    <property type="term" value="F:peptide chain release factor N(5)-glutamine methyltransferase activity"/>
    <property type="evidence" value="ECO:0007669"/>
    <property type="project" value="UniProtKB-EC"/>
</dbReference>
<dbReference type="Gene3D" id="1.10.8.10">
    <property type="entry name" value="DNA helicase RuvA subunit, C-terminal domain"/>
    <property type="match status" value="1"/>
</dbReference>
<dbReference type="GO" id="GO:0032259">
    <property type="term" value="P:methylation"/>
    <property type="evidence" value="ECO:0007669"/>
    <property type="project" value="UniProtKB-KW"/>
</dbReference>
<evidence type="ECO:0000256" key="5">
    <source>
        <dbReference type="HAMAP-Rule" id="MF_02126"/>
    </source>
</evidence>
<feature type="binding site" evidence="5">
    <location>
        <position position="188"/>
    </location>
    <ligand>
        <name>S-adenosyl-L-methionine</name>
        <dbReference type="ChEBI" id="CHEBI:59789"/>
    </ligand>
</feature>
<dbReference type="InterPro" id="IPR050320">
    <property type="entry name" value="N5-glutamine_MTase"/>
</dbReference>
<sequence length="285" mass="31799">MSRLDVLLSEAVDALARAGIDQPEIDARLLLQHVTDQTRSQLVLHGHECADEETVAHYRTIIQQRAQRIPLQYLIGFQEFWSLDFKVTSAVLIPRPETEFLLEQVVRIYADKGVCRALDLCTGSGVIAIVLAKELGCSVTATDISTAALEIAAFNCKKHDVTHQVQLICSDLFTAMHCGRPFDLIVSNPPYIAEEEMDRLQPEVRHGEPYLALSGGVGGLQCLERIAAEAVCFLRPGGRLFVEIGADQKEAVMRMFCANTSHYEEVKVLNDWADRPRVLQARRKT</sequence>
<dbReference type="InterPro" id="IPR029063">
    <property type="entry name" value="SAM-dependent_MTases_sf"/>
</dbReference>
<comment type="caution">
    <text evidence="5">Lacks conserved residue(s) required for the propagation of feature annotation.</text>
</comment>
<evidence type="ECO:0000256" key="4">
    <source>
        <dbReference type="ARBA" id="ARBA00048391"/>
    </source>
</evidence>
<keyword evidence="1 5" id="KW-0489">Methyltransferase</keyword>
<dbReference type="Gene3D" id="3.40.50.150">
    <property type="entry name" value="Vaccinia Virus protein VP39"/>
    <property type="match status" value="1"/>
</dbReference>
<comment type="catalytic activity">
    <reaction evidence="4 5">
        <text>L-glutaminyl-[peptide chain release factor] + S-adenosyl-L-methionine = N(5)-methyl-L-glutaminyl-[peptide chain release factor] + S-adenosyl-L-homocysteine + H(+)</text>
        <dbReference type="Rhea" id="RHEA:42896"/>
        <dbReference type="Rhea" id="RHEA-COMP:10271"/>
        <dbReference type="Rhea" id="RHEA-COMP:10272"/>
        <dbReference type="ChEBI" id="CHEBI:15378"/>
        <dbReference type="ChEBI" id="CHEBI:30011"/>
        <dbReference type="ChEBI" id="CHEBI:57856"/>
        <dbReference type="ChEBI" id="CHEBI:59789"/>
        <dbReference type="ChEBI" id="CHEBI:61891"/>
        <dbReference type="EC" id="2.1.1.297"/>
    </reaction>
</comment>
<dbReference type="PANTHER" id="PTHR18895:SF74">
    <property type="entry name" value="MTRF1L RELEASE FACTOR GLUTAMINE METHYLTRANSFERASE"/>
    <property type="match status" value="1"/>
</dbReference>
<dbReference type="NCBIfam" id="TIGR03534">
    <property type="entry name" value="RF_mod_PrmC"/>
    <property type="match status" value="1"/>
</dbReference>
<dbReference type="AlphaFoldDB" id="A0A7T6APA7"/>
<dbReference type="EC" id="2.1.1.297" evidence="5"/>
<evidence type="ECO:0000256" key="2">
    <source>
        <dbReference type="ARBA" id="ARBA00022679"/>
    </source>
</evidence>
<evidence type="ECO:0000259" key="6">
    <source>
        <dbReference type="Pfam" id="PF05175"/>
    </source>
</evidence>
<evidence type="ECO:0000313" key="9">
    <source>
        <dbReference type="Proteomes" id="UP000596092"/>
    </source>
</evidence>
<feature type="domain" description="Methyltransferase small" evidence="6">
    <location>
        <begin position="99"/>
        <end position="197"/>
    </location>
</feature>
<evidence type="ECO:0000313" key="8">
    <source>
        <dbReference type="EMBL" id="QQG64368.1"/>
    </source>
</evidence>
<protein>
    <recommendedName>
        <fullName evidence="5">Release factor glutamine methyltransferase</fullName>
        <shortName evidence="5">RF MTase</shortName>
        <ecNumber evidence="5">2.1.1.297</ecNumber>
    </recommendedName>
    <alternativeName>
        <fullName evidence="5">N5-glutamine methyltransferase PrmC</fullName>
    </alternativeName>
    <alternativeName>
        <fullName evidence="5">Protein-(glutamine-N5) MTase PrmC</fullName>
    </alternativeName>
    <alternativeName>
        <fullName evidence="5">Protein-glutamine N-methyltransferase PrmC</fullName>
    </alternativeName>
</protein>
<gene>
    <name evidence="5 8" type="primary">prmC</name>
    <name evidence="8" type="ORF">HP555_00085</name>
</gene>
<keyword evidence="9" id="KW-1185">Reference proteome</keyword>
<dbReference type="KEGG" id="dog:HP555_00085"/>
<dbReference type="Pfam" id="PF05175">
    <property type="entry name" value="MTS"/>
    <property type="match status" value="1"/>
</dbReference>
<comment type="similarity">
    <text evidence="5">Belongs to the protein N5-glutamine methyltransferase family. PrmC subfamily.</text>
</comment>
<dbReference type="InterPro" id="IPR019874">
    <property type="entry name" value="RF_methyltr_PrmC"/>
</dbReference>
<dbReference type="InterPro" id="IPR002052">
    <property type="entry name" value="DNA_methylase_N6_adenine_CS"/>
</dbReference>
<dbReference type="InterPro" id="IPR004556">
    <property type="entry name" value="HemK-like"/>
</dbReference>
<organism evidence="8 9">
    <name type="scientific">Desulfobulbus oligotrophicus</name>
    <dbReference type="NCBI Taxonomy" id="1909699"/>
    <lineage>
        <taxon>Bacteria</taxon>
        <taxon>Pseudomonadati</taxon>
        <taxon>Thermodesulfobacteriota</taxon>
        <taxon>Desulfobulbia</taxon>
        <taxon>Desulfobulbales</taxon>
        <taxon>Desulfobulbaceae</taxon>
        <taxon>Desulfobulbus</taxon>
    </lineage>
</organism>
<dbReference type="RefSeq" id="WP_199263202.1">
    <property type="nucleotide sequence ID" value="NZ_CP054140.1"/>
</dbReference>
<dbReference type="InterPro" id="IPR040758">
    <property type="entry name" value="PrmC_N"/>
</dbReference>
<dbReference type="NCBIfam" id="TIGR00536">
    <property type="entry name" value="hemK_fam"/>
    <property type="match status" value="1"/>
</dbReference>
<reference evidence="8 9" key="1">
    <citation type="submission" date="2020-05" db="EMBL/GenBank/DDBJ databases">
        <title>Complete genome of Desulfobulbus oligotrophicus.</title>
        <authorList>
            <person name="Podar M."/>
        </authorList>
    </citation>
    <scope>NUCLEOTIDE SEQUENCE [LARGE SCALE GENOMIC DNA]</scope>
    <source>
        <strain evidence="8 9">Prop6</strain>
    </source>
</reference>
<evidence type="ECO:0000256" key="3">
    <source>
        <dbReference type="ARBA" id="ARBA00022691"/>
    </source>
</evidence>
<dbReference type="PROSITE" id="PS00092">
    <property type="entry name" value="N6_MTASE"/>
    <property type="match status" value="1"/>
</dbReference>
<feature type="binding site" evidence="5">
    <location>
        <position position="143"/>
    </location>
    <ligand>
        <name>S-adenosyl-L-methionine</name>
        <dbReference type="ChEBI" id="CHEBI:59789"/>
    </ligand>
</feature>
<dbReference type="CDD" id="cd02440">
    <property type="entry name" value="AdoMet_MTases"/>
    <property type="match status" value="1"/>
</dbReference>
<keyword evidence="2 5" id="KW-0808">Transferase</keyword>
<name>A0A7T6APA7_9BACT</name>
<evidence type="ECO:0000259" key="7">
    <source>
        <dbReference type="Pfam" id="PF17827"/>
    </source>
</evidence>
<comment type="function">
    <text evidence="5">Methylates the class 1 translation termination release factors RF1/PrfA and RF2/PrfB on the glutamine residue of the universally conserved GGQ motif.</text>
</comment>
<dbReference type="EMBL" id="CP054140">
    <property type="protein sequence ID" value="QQG64368.1"/>
    <property type="molecule type" value="Genomic_DNA"/>
</dbReference>
<dbReference type="Proteomes" id="UP000596092">
    <property type="component" value="Chromosome"/>
</dbReference>
<proteinExistence type="inferred from homology"/>